<evidence type="ECO:0000313" key="2">
    <source>
        <dbReference type="EMBL" id="TKA26581.1"/>
    </source>
</evidence>
<gene>
    <name evidence="2" type="ORF">B0A54_16566</name>
</gene>
<proteinExistence type="predicted"/>
<dbReference type="EMBL" id="NAJP01000137">
    <property type="protein sequence ID" value="TKA26581.1"/>
    <property type="molecule type" value="Genomic_DNA"/>
</dbReference>
<evidence type="ECO:0000313" key="3">
    <source>
        <dbReference type="Proteomes" id="UP000310066"/>
    </source>
</evidence>
<name>A0A4U0TW22_9PEZI</name>
<organism evidence="2 3">
    <name type="scientific">Friedmanniomyces endolithicus</name>
    <dbReference type="NCBI Taxonomy" id="329885"/>
    <lineage>
        <taxon>Eukaryota</taxon>
        <taxon>Fungi</taxon>
        <taxon>Dikarya</taxon>
        <taxon>Ascomycota</taxon>
        <taxon>Pezizomycotina</taxon>
        <taxon>Dothideomycetes</taxon>
        <taxon>Dothideomycetidae</taxon>
        <taxon>Mycosphaerellales</taxon>
        <taxon>Teratosphaeriaceae</taxon>
        <taxon>Friedmanniomyces</taxon>
    </lineage>
</organism>
<evidence type="ECO:0000256" key="1">
    <source>
        <dbReference type="SAM" id="MobiDB-lite"/>
    </source>
</evidence>
<dbReference type="AlphaFoldDB" id="A0A4U0TW22"/>
<accession>A0A4U0TW22</accession>
<sequence>MNQSDVSITASLARYVGGIVTSLMELLDGQPGLFCGMGDGRQDALESTTSGDAAAPRLPVANFRTIPASPSSSPDPFHHSFEPTHDLDLGLCESTMSTISAVPASDFSASNGFQDPMKLTTGGDTGVQWPQEVDLSATQRAPLRSCGGLSSQVAPSARLGKAPQSRFAPQDSFGDAVEWAPQGQRAAVSAATNALMLPQGHYLPFNSFAHANEQAVSGQSLAAISAAPHPVMRPYGQFPLPPFYGDTTMQAPYGLVPGPISVTPSAAVLGQRNPSPRKNGDKQTSERNGKKASRKASAKEEDPAADLSGEQEKRKSNNPAGARTGLKYASPPCIANDDKINTSALITPQVSGIHVDILKEPTM</sequence>
<dbReference type="OrthoDB" id="10292647at2759"/>
<comment type="caution">
    <text evidence="2">The sequence shown here is derived from an EMBL/GenBank/DDBJ whole genome shotgun (WGS) entry which is preliminary data.</text>
</comment>
<feature type="region of interest" description="Disordered" evidence="1">
    <location>
        <begin position="264"/>
        <end position="331"/>
    </location>
</feature>
<protein>
    <submittedName>
        <fullName evidence="2">Uncharacterized protein</fullName>
    </submittedName>
</protein>
<feature type="compositionally biased region" description="Basic and acidic residues" evidence="1">
    <location>
        <begin position="278"/>
        <end position="289"/>
    </location>
</feature>
<dbReference type="Proteomes" id="UP000310066">
    <property type="component" value="Unassembled WGS sequence"/>
</dbReference>
<reference evidence="2 3" key="1">
    <citation type="submission" date="2017-03" db="EMBL/GenBank/DDBJ databases">
        <title>Genomes of endolithic fungi from Antarctica.</title>
        <authorList>
            <person name="Coleine C."/>
            <person name="Masonjones S."/>
            <person name="Stajich J.E."/>
        </authorList>
    </citation>
    <scope>NUCLEOTIDE SEQUENCE [LARGE SCALE GENOMIC DNA]</scope>
    <source>
        <strain evidence="2 3">CCFEE 5311</strain>
    </source>
</reference>